<dbReference type="InterPro" id="IPR013857">
    <property type="entry name" value="NADH-UbQ_OxRdtase-assoc_prot30"/>
</dbReference>
<comment type="similarity">
    <text evidence="1">Belongs to the CIA30 family.</text>
</comment>
<dbReference type="EMBL" id="FRCB01000004">
    <property type="protein sequence ID" value="SHM06551.1"/>
    <property type="molecule type" value="Genomic_DNA"/>
</dbReference>
<proteinExistence type="inferred from homology"/>
<dbReference type="GO" id="GO:0010257">
    <property type="term" value="P:NADH dehydrogenase complex assembly"/>
    <property type="evidence" value="ECO:0007669"/>
    <property type="project" value="TreeGrafter"/>
</dbReference>
<feature type="signal peptide" evidence="2">
    <location>
        <begin position="1"/>
        <end position="21"/>
    </location>
</feature>
<dbReference type="InterPro" id="IPR008979">
    <property type="entry name" value="Galactose-bd-like_sf"/>
</dbReference>
<dbReference type="SUPFAM" id="SSF49785">
    <property type="entry name" value="Galactose-binding domain-like"/>
    <property type="match status" value="1"/>
</dbReference>
<evidence type="ECO:0000256" key="1">
    <source>
        <dbReference type="ARBA" id="ARBA00007884"/>
    </source>
</evidence>
<evidence type="ECO:0000313" key="5">
    <source>
        <dbReference type="Proteomes" id="UP000322545"/>
    </source>
</evidence>
<keyword evidence="5" id="KW-1185">Reference proteome</keyword>
<gene>
    <name evidence="4" type="ORF">SAMN05443432_104297</name>
</gene>
<dbReference type="RefSeq" id="WP_149779464.1">
    <property type="nucleotide sequence ID" value="NZ_FRCB01000004.1"/>
</dbReference>
<evidence type="ECO:0000313" key="4">
    <source>
        <dbReference type="EMBL" id="SHM06551.1"/>
    </source>
</evidence>
<feature type="chain" id="PRO_5012409980" evidence="2">
    <location>
        <begin position="22"/>
        <end position="181"/>
    </location>
</feature>
<dbReference type="PANTHER" id="PTHR13194">
    <property type="entry name" value="COMPLEX I INTERMEDIATE-ASSOCIATED PROTEIN 30"/>
    <property type="match status" value="1"/>
</dbReference>
<accession>A0A1M7FR48</accession>
<evidence type="ECO:0000256" key="2">
    <source>
        <dbReference type="SAM" id="SignalP"/>
    </source>
</evidence>
<feature type="domain" description="NADH:ubiquinone oxidoreductase intermediate-associated protein 30" evidence="3">
    <location>
        <begin position="31"/>
        <end position="164"/>
    </location>
</feature>
<name>A0A1M7FR48_9RHOB</name>
<dbReference type="InterPro" id="IPR039131">
    <property type="entry name" value="NDUFAF1"/>
</dbReference>
<organism evidence="4 5">
    <name type="scientific">Roseovarius litoreus</name>
    <dbReference type="NCBI Taxonomy" id="1155722"/>
    <lineage>
        <taxon>Bacteria</taxon>
        <taxon>Pseudomonadati</taxon>
        <taxon>Pseudomonadota</taxon>
        <taxon>Alphaproteobacteria</taxon>
        <taxon>Rhodobacterales</taxon>
        <taxon>Roseobacteraceae</taxon>
        <taxon>Roseovarius</taxon>
    </lineage>
</organism>
<dbReference type="GO" id="GO:0051082">
    <property type="term" value="F:unfolded protein binding"/>
    <property type="evidence" value="ECO:0007669"/>
    <property type="project" value="TreeGrafter"/>
</dbReference>
<dbReference type="Pfam" id="PF08547">
    <property type="entry name" value="CIA30"/>
    <property type="match status" value="1"/>
</dbReference>
<dbReference type="PANTHER" id="PTHR13194:SF19">
    <property type="entry name" value="NAD(P)-BINDING ROSSMANN-FOLD SUPERFAMILY PROTEIN"/>
    <property type="match status" value="1"/>
</dbReference>
<dbReference type="Proteomes" id="UP000322545">
    <property type="component" value="Unassembled WGS sequence"/>
</dbReference>
<reference evidence="4 5" key="1">
    <citation type="submission" date="2016-11" db="EMBL/GenBank/DDBJ databases">
        <authorList>
            <person name="Varghese N."/>
            <person name="Submissions S."/>
        </authorList>
    </citation>
    <scope>NUCLEOTIDE SEQUENCE [LARGE SCALE GENOMIC DNA]</scope>
    <source>
        <strain evidence="4 5">DSM 28249</strain>
    </source>
</reference>
<evidence type="ECO:0000259" key="3">
    <source>
        <dbReference type="Pfam" id="PF08547"/>
    </source>
</evidence>
<keyword evidence="2" id="KW-0732">Signal</keyword>
<dbReference type="AlphaFoldDB" id="A0A1M7FR48"/>
<protein>
    <submittedName>
        <fullName evidence="4">Complex I intermediate-associated protein 30 (CIA30)</fullName>
    </submittedName>
</protein>
<sequence length="181" mass="20094">MPFRPLIALFTGLFLGLPAHADPVSDYTPPPVTEWRYISDQVMGGVSQGGARAENVKGETYLRLTGDVSTKNNGGFIQARAELEQGFPAEAQGVVLQVRGNGERYYVFLRTRGTILPWQFYNAPFQTSDDWQTVRLPFTAFKPSGRLLRATPLPETVTSLGVVAYGRDHRADVTARWIGLY</sequence>